<dbReference type="PRINTS" id="PR00419">
    <property type="entry name" value="ADXRDTASE"/>
</dbReference>
<dbReference type="PANTHER" id="PTHR10668:SF105">
    <property type="entry name" value="DEHYDROGENASE-RELATED"/>
    <property type="match status" value="1"/>
</dbReference>
<dbReference type="SUPFAM" id="SSF51905">
    <property type="entry name" value="FAD/NAD(P)-binding domain"/>
    <property type="match status" value="1"/>
</dbReference>
<dbReference type="InterPro" id="IPR036188">
    <property type="entry name" value="FAD/NAD-bd_sf"/>
</dbReference>
<dbReference type="Gene3D" id="3.90.660.50">
    <property type="match status" value="1"/>
</dbReference>
<organism evidence="1">
    <name type="scientific">uncultured Solirubrobacteraceae bacterium</name>
    <dbReference type="NCBI Taxonomy" id="1162706"/>
    <lineage>
        <taxon>Bacteria</taxon>
        <taxon>Bacillati</taxon>
        <taxon>Actinomycetota</taxon>
        <taxon>Thermoleophilia</taxon>
        <taxon>Solirubrobacterales</taxon>
        <taxon>Solirubrobacteraceae</taxon>
        <taxon>environmental samples</taxon>
    </lineage>
</organism>
<dbReference type="AlphaFoldDB" id="A0A6J4RK86"/>
<reference evidence="1" key="1">
    <citation type="submission" date="2020-02" db="EMBL/GenBank/DDBJ databases">
        <authorList>
            <person name="Meier V. D."/>
        </authorList>
    </citation>
    <scope>NUCLEOTIDE SEQUENCE</scope>
    <source>
        <strain evidence="1">AVDCRST_MAG69</strain>
    </source>
</reference>
<dbReference type="Gene3D" id="3.50.50.60">
    <property type="entry name" value="FAD/NAD(P)-binding domain"/>
    <property type="match status" value="1"/>
</dbReference>
<dbReference type="PANTHER" id="PTHR10668">
    <property type="entry name" value="PHYTOENE DEHYDROGENASE"/>
    <property type="match status" value="1"/>
</dbReference>
<protein>
    <submittedName>
        <fullName evidence="1">Phytoene dehydrogenase and related proteins</fullName>
    </submittedName>
</protein>
<gene>
    <name evidence="1" type="ORF">AVDCRST_MAG69-388</name>
</gene>
<accession>A0A6J4RK86</accession>
<name>A0A6J4RK86_9ACTN</name>
<proteinExistence type="predicted"/>
<evidence type="ECO:0000313" key="1">
    <source>
        <dbReference type="EMBL" id="CAA9475452.1"/>
    </source>
</evidence>
<dbReference type="EMBL" id="CADCVP010000056">
    <property type="protein sequence ID" value="CAA9475452.1"/>
    <property type="molecule type" value="Genomic_DNA"/>
</dbReference>
<sequence>MATAAVVGSGPNGLSAAAVLARAGVAVTVYEARPTAGGGAASANLLAEDAVTDTCSAVHPFGIASPVFRALGLEQRGLEWVHPDLPLAHPLDGLPAATLSRSVSQTARDLGEDRVRYSRLMRPVVSSWPKLVPEVMGPALHIPRAPLALANFGLRGAWPTTTFARTVFAGERARALFAGVASHAVLPLSRPLTSAFGVLFSAAGHAAGWPVARGGSQAITDALVADIEAHGGSVITNRPIRALSELEGHDLVMLDIAPRQLVALAGDALPAGYTRRLRRYRHGMAAYKVDYLLDGPIPWRDPECARAGTIHIGGTLDEIAAAEADAAAGRTPDKPFVLLAQQSRFDSSRAPAGREVVWAYAHVPHGSPIAMGEHIDRQIERFAPGFRDRIVGRIEESPTDFEKRNPNYVGGDVWGGSLGGLQLVFRPTISADPYATPLPGVYMCSASTPPGGGVHGMCGYRAAESALKRLGWQERIQPLVAPVLDDAVVA</sequence>
<dbReference type="Pfam" id="PF13450">
    <property type="entry name" value="NAD_binding_8"/>
    <property type="match status" value="1"/>
</dbReference>